<gene>
    <name evidence="4" type="ORF">LHA35_24840</name>
</gene>
<dbReference type="SUPFAM" id="SSF52172">
    <property type="entry name" value="CheY-like"/>
    <property type="match status" value="1"/>
</dbReference>
<keyword evidence="5" id="KW-1185">Reference proteome</keyword>
<evidence type="ECO:0000313" key="4">
    <source>
        <dbReference type="EMBL" id="MCB4824959.1"/>
    </source>
</evidence>
<protein>
    <submittedName>
        <fullName evidence="4">Response regulator</fullName>
    </submittedName>
</protein>
<feature type="domain" description="Response regulatory" evidence="3">
    <location>
        <begin position="49"/>
        <end position="157"/>
    </location>
</feature>
<dbReference type="InterPro" id="IPR050595">
    <property type="entry name" value="Bact_response_regulator"/>
</dbReference>
<evidence type="ECO:0000256" key="1">
    <source>
        <dbReference type="ARBA" id="ARBA00022553"/>
    </source>
</evidence>
<sequence length="165" mass="17652">MPQRATPLNLHVVLGGSRPCCPGLERRQGKAAGHDSVSDMARPALAGRVALVVDDEPMIVEILGELCTSLGMTVYEAADGVGALGQFALHPEIEVLVTDVRMPGLDGPGLAERILALRPGLKIIFVTGYTTYRSATWPILRKPFDLEELETALCRALVQQGPAPE</sequence>
<reference evidence="4" key="1">
    <citation type="submission" date="2021-10" db="EMBL/GenBank/DDBJ databases">
        <title>Roseicella aerolatum sp. nov., isolated from aerosols of e-waste dismantling site.</title>
        <authorList>
            <person name="Qin T."/>
        </authorList>
    </citation>
    <scope>NUCLEOTIDE SEQUENCE</scope>
    <source>
        <strain evidence="4">GB24</strain>
    </source>
</reference>
<evidence type="ECO:0000256" key="2">
    <source>
        <dbReference type="PROSITE-ProRule" id="PRU00169"/>
    </source>
</evidence>
<dbReference type="RefSeq" id="WP_226613566.1">
    <property type="nucleotide sequence ID" value="NZ_JAJAQI010000058.1"/>
</dbReference>
<dbReference type="Proteomes" id="UP001139311">
    <property type="component" value="Unassembled WGS sequence"/>
</dbReference>
<comment type="caution">
    <text evidence="4">The sequence shown here is derived from an EMBL/GenBank/DDBJ whole genome shotgun (WGS) entry which is preliminary data.</text>
</comment>
<evidence type="ECO:0000259" key="3">
    <source>
        <dbReference type="PROSITE" id="PS50110"/>
    </source>
</evidence>
<feature type="modified residue" description="4-aspartylphosphate" evidence="2">
    <location>
        <position position="99"/>
    </location>
</feature>
<dbReference type="Gene3D" id="3.40.50.2300">
    <property type="match status" value="1"/>
</dbReference>
<name>A0A9X1IHW3_9PROT</name>
<dbReference type="AlphaFoldDB" id="A0A9X1IHW3"/>
<dbReference type="GO" id="GO:0000160">
    <property type="term" value="P:phosphorelay signal transduction system"/>
    <property type="evidence" value="ECO:0007669"/>
    <property type="project" value="InterPro"/>
</dbReference>
<dbReference type="PROSITE" id="PS50110">
    <property type="entry name" value="RESPONSE_REGULATORY"/>
    <property type="match status" value="1"/>
</dbReference>
<dbReference type="SMART" id="SM00448">
    <property type="entry name" value="REC"/>
    <property type="match status" value="1"/>
</dbReference>
<keyword evidence="1 2" id="KW-0597">Phosphoprotein</keyword>
<organism evidence="4 5">
    <name type="scientific">Roseicella aerolata</name>
    <dbReference type="NCBI Taxonomy" id="2883479"/>
    <lineage>
        <taxon>Bacteria</taxon>
        <taxon>Pseudomonadati</taxon>
        <taxon>Pseudomonadota</taxon>
        <taxon>Alphaproteobacteria</taxon>
        <taxon>Acetobacterales</taxon>
        <taxon>Roseomonadaceae</taxon>
        <taxon>Roseicella</taxon>
    </lineage>
</organism>
<evidence type="ECO:0000313" key="5">
    <source>
        <dbReference type="Proteomes" id="UP001139311"/>
    </source>
</evidence>
<dbReference type="PANTHER" id="PTHR44591:SF3">
    <property type="entry name" value="RESPONSE REGULATORY DOMAIN-CONTAINING PROTEIN"/>
    <property type="match status" value="1"/>
</dbReference>
<proteinExistence type="predicted"/>
<dbReference type="PANTHER" id="PTHR44591">
    <property type="entry name" value="STRESS RESPONSE REGULATOR PROTEIN 1"/>
    <property type="match status" value="1"/>
</dbReference>
<dbReference type="InterPro" id="IPR001789">
    <property type="entry name" value="Sig_transdc_resp-reg_receiver"/>
</dbReference>
<dbReference type="EMBL" id="JAJAQI010000058">
    <property type="protein sequence ID" value="MCB4824959.1"/>
    <property type="molecule type" value="Genomic_DNA"/>
</dbReference>
<accession>A0A9X1IHW3</accession>
<dbReference type="Pfam" id="PF00072">
    <property type="entry name" value="Response_reg"/>
    <property type="match status" value="1"/>
</dbReference>
<dbReference type="InterPro" id="IPR011006">
    <property type="entry name" value="CheY-like_superfamily"/>
</dbReference>